<evidence type="ECO:0000313" key="3">
    <source>
        <dbReference type="Proteomes" id="UP001519887"/>
    </source>
</evidence>
<reference evidence="2 3" key="1">
    <citation type="submission" date="2021-07" db="EMBL/GenBank/DDBJ databases">
        <title>Paenibacillus radiodurans sp. nov., isolated from the southeastern edge of Tengger Desert.</title>
        <authorList>
            <person name="Zhang G."/>
        </authorList>
    </citation>
    <scope>NUCLEOTIDE SEQUENCE [LARGE SCALE GENOMIC DNA]</scope>
    <source>
        <strain evidence="2 3">CCM 7311</strain>
    </source>
</reference>
<evidence type="ECO:0000256" key="1">
    <source>
        <dbReference type="SAM" id="MobiDB-lite"/>
    </source>
</evidence>
<name>A0ABS7C1B5_9BACL</name>
<comment type="caution">
    <text evidence="2">The sequence shown here is derived from an EMBL/GenBank/DDBJ whole genome shotgun (WGS) entry which is preliminary data.</text>
</comment>
<feature type="region of interest" description="Disordered" evidence="1">
    <location>
        <begin position="1"/>
        <end position="80"/>
    </location>
</feature>
<organism evidence="2 3">
    <name type="scientific">Paenibacillus sepulcri</name>
    <dbReference type="NCBI Taxonomy" id="359917"/>
    <lineage>
        <taxon>Bacteria</taxon>
        <taxon>Bacillati</taxon>
        <taxon>Bacillota</taxon>
        <taxon>Bacilli</taxon>
        <taxon>Bacillales</taxon>
        <taxon>Paenibacillaceae</taxon>
        <taxon>Paenibacillus</taxon>
    </lineage>
</organism>
<gene>
    <name evidence="2" type="ORF">K0U00_11480</name>
</gene>
<keyword evidence="3" id="KW-1185">Reference proteome</keyword>
<accession>A0ABS7C1B5</accession>
<dbReference type="Proteomes" id="UP001519887">
    <property type="component" value="Unassembled WGS sequence"/>
</dbReference>
<proteinExistence type="predicted"/>
<dbReference type="EMBL" id="JAHZIK010000229">
    <property type="protein sequence ID" value="MBW7454652.1"/>
    <property type="molecule type" value="Genomic_DNA"/>
</dbReference>
<protein>
    <submittedName>
        <fullName evidence="2">Uncharacterized protein</fullName>
    </submittedName>
</protein>
<feature type="non-terminal residue" evidence="2">
    <location>
        <position position="80"/>
    </location>
</feature>
<feature type="compositionally biased region" description="Basic residues" evidence="1">
    <location>
        <begin position="8"/>
        <end position="21"/>
    </location>
</feature>
<evidence type="ECO:0000313" key="2">
    <source>
        <dbReference type="EMBL" id="MBW7454652.1"/>
    </source>
</evidence>
<sequence>MSGTNGKGYKRSKKTSKKSWKGAKCSPKKQDAQSTEEDTNGMPCAEGEDHVTKGNKHRSGDVQRTQGENRSSGLGGTQGS</sequence>
<feature type="compositionally biased region" description="Polar residues" evidence="1">
    <location>
        <begin position="62"/>
        <end position="72"/>
    </location>
</feature>